<proteinExistence type="predicted"/>
<gene>
    <name evidence="1" type="ORF">A3G45_02160</name>
</gene>
<dbReference type="Proteomes" id="UP000178632">
    <property type="component" value="Unassembled WGS sequence"/>
</dbReference>
<evidence type="ECO:0008006" key="3">
    <source>
        <dbReference type="Google" id="ProtNLM"/>
    </source>
</evidence>
<dbReference type="CDD" id="cd02440">
    <property type="entry name" value="AdoMet_MTases"/>
    <property type="match status" value="1"/>
</dbReference>
<dbReference type="SUPFAM" id="SSF53335">
    <property type="entry name" value="S-adenosyl-L-methionine-dependent methyltransferases"/>
    <property type="match status" value="1"/>
</dbReference>
<evidence type="ECO:0000313" key="1">
    <source>
        <dbReference type="EMBL" id="OGZ77540.1"/>
    </source>
</evidence>
<accession>A0A1G2IT78</accession>
<protein>
    <recommendedName>
        <fullName evidence="3">Methyltransferase domain-containing protein</fullName>
    </recommendedName>
</protein>
<reference evidence="1 2" key="1">
    <citation type="journal article" date="2016" name="Nat. Commun.">
        <title>Thousands of microbial genomes shed light on interconnected biogeochemical processes in an aquifer system.</title>
        <authorList>
            <person name="Anantharaman K."/>
            <person name="Brown C.T."/>
            <person name="Hug L.A."/>
            <person name="Sharon I."/>
            <person name="Castelle C.J."/>
            <person name="Probst A.J."/>
            <person name="Thomas B.C."/>
            <person name="Singh A."/>
            <person name="Wilkins M.J."/>
            <person name="Karaoz U."/>
            <person name="Brodie E.L."/>
            <person name="Williams K.H."/>
            <person name="Hubbard S.S."/>
            <person name="Banfield J.F."/>
        </authorList>
    </citation>
    <scope>NUCLEOTIDE SEQUENCE [LARGE SCALE GENOMIC DNA]</scope>
</reference>
<dbReference type="Gene3D" id="3.40.50.150">
    <property type="entry name" value="Vaccinia Virus protein VP39"/>
    <property type="match status" value="1"/>
</dbReference>
<sequence length="268" mass="31667">MSIERNKNKQSVVNKQSADLWNKYYKEEKMNPKIGFFGSYDIFLHDSILAKYLPFNKKNKEEVKICELGSGDGKLLKKIADNFNYKPFGIEFAKGPIEQARNRGINMIEGDVFNKELLEKYKEHFDVVYSYGFIEHIMPPEKAVDVHLQLLKRGGHFFIQIPSLKGFNYLKFKIFRPDLLPLHNLAIMEEEKLRHLCRKENVKELFCKNYGTFKLRIPMAKTNIRWYILKFICGLEYILNPICRLVFRDKGFETKLFSPCIMFIGRKI</sequence>
<name>A0A1G2IT78_9BACT</name>
<comment type="caution">
    <text evidence="1">The sequence shown here is derived from an EMBL/GenBank/DDBJ whole genome shotgun (WGS) entry which is preliminary data.</text>
</comment>
<organism evidence="1 2">
    <name type="scientific">Candidatus Staskawiczbacteria bacterium RIFCSPLOWO2_12_FULL_37_15</name>
    <dbReference type="NCBI Taxonomy" id="1802218"/>
    <lineage>
        <taxon>Bacteria</taxon>
        <taxon>Candidatus Staskawicziibacteriota</taxon>
    </lineage>
</organism>
<dbReference type="Pfam" id="PF13489">
    <property type="entry name" value="Methyltransf_23"/>
    <property type="match status" value="1"/>
</dbReference>
<dbReference type="PANTHER" id="PTHR43861">
    <property type="entry name" value="TRANS-ACONITATE 2-METHYLTRANSFERASE-RELATED"/>
    <property type="match status" value="1"/>
</dbReference>
<dbReference type="AlphaFoldDB" id="A0A1G2IT78"/>
<dbReference type="InterPro" id="IPR029063">
    <property type="entry name" value="SAM-dependent_MTases_sf"/>
</dbReference>
<evidence type="ECO:0000313" key="2">
    <source>
        <dbReference type="Proteomes" id="UP000178632"/>
    </source>
</evidence>
<dbReference type="EMBL" id="MHPE01000005">
    <property type="protein sequence ID" value="OGZ77540.1"/>
    <property type="molecule type" value="Genomic_DNA"/>
</dbReference>